<dbReference type="VEuPathDB" id="AmoebaDB:NfTy_040830"/>
<protein>
    <submittedName>
        <fullName evidence="3">Uncharacterized protein</fullName>
    </submittedName>
</protein>
<dbReference type="InterPro" id="IPR052985">
    <property type="entry name" value="CoA-trans_III_biosynth/detox"/>
</dbReference>
<dbReference type="OMA" id="GEFFHIH"/>
<dbReference type="PANTHER" id="PTHR48229">
    <property type="entry name" value="CAIB/BAIF FAMILY ENZYME (AFU_ORTHOLOGUE AFUA_1G05360)-RELATED"/>
    <property type="match status" value="1"/>
</dbReference>
<dbReference type="GeneID" id="68109773"/>
<dbReference type="VEuPathDB" id="AmoebaDB:NF0112580"/>
<feature type="region of interest" description="Disordered" evidence="2">
    <location>
        <begin position="40"/>
        <end position="71"/>
    </location>
</feature>
<dbReference type="InterPro" id="IPR003673">
    <property type="entry name" value="CoA-Trfase_fam_III"/>
</dbReference>
<organism evidence="3 4">
    <name type="scientific">Naegleria fowleri</name>
    <name type="common">Brain eating amoeba</name>
    <dbReference type="NCBI Taxonomy" id="5763"/>
    <lineage>
        <taxon>Eukaryota</taxon>
        <taxon>Discoba</taxon>
        <taxon>Heterolobosea</taxon>
        <taxon>Tetramitia</taxon>
        <taxon>Eutetramitia</taxon>
        <taxon>Vahlkampfiidae</taxon>
        <taxon>Naegleria</taxon>
    </lineage>
</organism>
<dbReference type="PANTHER" id="PTHR48229:SF2">
    <property type="entry name" value="CAIB_BAIF FAMILY PROTEIN"/>
    <property type="match status" value="1"/>
</dbReference>
<reference evidence="3 4" key="1">
    <citation type="journal article" date="2019" name="Sci. Rep.">
        <title>Nanopore sequencing improves the draft genome of the human pathogenic amoeba Naegleria fowleri.</title>
        <authorList>
            <person name="Liechti N."/>
            <person name="Schurch N."/>
            <person name="Bruggmann R."/>
            <person name="Wittwer M."/>
        </authorList>
    </citation>
    <scope>NUCLEOTIDE SEQUENCE [LARGE SCALE GENOMIC DNA]</scope>
    <source>
        <strain evidence="3 4">ATCC 30894</strain>
    </source>
</reference>
<comment type="caution">
    <text evidence="3">The sequence shown here is derived from an EMBL/GenBank/DDBJ whole genome shotgun (WGS) entry which is preliminary data.</text>
</comment>
<keyword evidence="4" id="KW-1185">Reference proteome</keyword>
<dbReference type="RefSeq" id="XP_044563448.1">
    <property type="nucleotide sequence ID" value="XM_044705762.1"/>
</dbReference>
<proteinExistence type="inferred from homology"/>
<dbReference type="SUPFAM" id="SSF89796">
    <property type="entry name" value="CoA-transferase family III (CaiB/BaiF)"/>
    <property type="match status" value="2"/>
</dbReference>
<accession>A0A6A5BZH8</accession>
<dbReference type="VEuPathDB" id="AmoebaDB:FDP41_002555"/>
<evidence type="ECO:0000256" key="2">
    <source>
        <dbReference type="SAM" id="MobiDB-lite"/>
    </source>
</evidence>
<evidence type="ECO:0000256" key="1">
    <source>
        <dbReference type="ARBA" id="ARBA00008383"/>
    </source>
</evidence>
<dbReference type="EMBL" id="VFQX01000029">
    <property type="protein sequence ID" value="KAF0978735.1"/>
    <property type="molecule type" value="Genomic_DNA"/>
</dbReference>
<feature type="region of interest" description="Disordered" evidence="2">
    <location>
        <begin position="131"/>
        <end position="166"/>
    </location>
</feature>
<evidence type="ECO:0000313" key="3">
    <source>
        <dbReference type="EMBL" id="KAF0978735.1"/>
    </source>
</evidence>
<evidence type="ECO:0000313" key="4">
    <source>
        <dbReference type="Proteomes" id="UP000444721"/>
    </source>
</evidence>
<feature type="compositionally biased region" description="Low complexity" evidence="2">
    <location>
        <begin position="142"/>
        <end position="166"/>
    </location>
</feature>
<dbReference type="GO" id="GO:0003824">
    <property type="term" value="F:catalytic activity"/>
    <property type="evidence" value="ECO:0007669"/>
    <property type="project" value="InterPro"/>
</dbReference>
<dbReference type="AlphaFoldDB" id="A0A6A5BZH8"/>
<name>A0A6A5BZH8_NAEFO</name>
<dbReference type="Gene3D" id="3.40.50.10540">
    <property type="entry name" value="Crotonobetainyl-coa:carnitine coa-transferase, domain 1"/>
    <property type="match status" value="1"/>
</dbReference>
<dbReference type="InterPro" id="IPR023606">
    <property type="entry name" value="CoA-Trfase_III_dom_1_sf"/>
</dbReference>
<comment type="similarity">
    <text evidence="1">Belongs to the CoA-transferase III family.</text>
</comment>
<sequence length="663" mass="74484">MLYEEEQEPHQENSSIQKLPSLTQTIQHILSDLIHSYSSSSHHSCTDDDDENKNKNNKKIGQQQLPPGLPDAFFHTLQHKVHFHSPMGHEVPILPCPFKQHEAVSVLKAMEGVLARLIATERGLVSTSFPFNKNQEDEEPHNNNNLLKEIGNNTSSTNNNNNSNTTRPIVVNLDRALLYLNTVVWAYAEDPTTIMKALPNTDYHSTFPPGNVWRFASTNIYQCKDGHYYHLHGSLNATPTFEMLKLPPFLQPLVIDQNSSSSSVEEAAQTVSKITDQEAYERIAQVIRGEWNSDEIEWTANEQYRQAGTRCWTREEFLASEHGKIIHEKPLWEVEKVVFDKVEKPKPFDSNNGEEISDSKSEEHKSVKRILEGVKVLVFGRAIAAPAIGRNLAEYGAHVLKVIGPQNPDGSVFQLDNVGQHSCFLDLKTEEGKKQVESLIMEADVLVQGYRPGALEKLGFGFDRVAQLVQSRGYGIVYVSEDCYGTGGPLSHRSGWQQIADCFSGVAWAQGRALGLEEPVIPLLPISDYCCGVMGACAALDGLYRRCKYGGSYYMTTSLTKYNDWLQELGMYPEEVVKELVQSFGVSYRCHDNMMAQTTKTLGGLVKKIPQIMVGNFGKFEETPFGIPVKYLKPVISIRGTVNEFLCPPRPHGYDKPEFPKYR</sequence>
<dbReference type="OrthoDB" id="5863171at2759"/>
<dbReference type="Proteomes" id="UP000444721">
    <property type="component" value="Unassembled WGS sequence"/>
</dbReference>
<dbReference type="Pfam" id="PF02515">
    <property type="entry name" value="CoA_transf_3"/>
    <property type="match status" value="1"/>
</dbReference>
<gene>
    <name evidence="3" type="ORF">FDP41_002555</name>
</gene>